<evidence type="ECO:0000256" key="2">
    <source>
        <dbReference type="ARBA" id="ARBA00022670"/>
    </source>
</evidence>
<dbReference type="Gene3D" id="3.90.1680.10">
    <property type="entry name" value="SOS response associated peptidase-like"/>
    <property type="match status" value="1"/>
</dbReference>
<gene>
    <name evidence="10" type="ORF">IRY30_02955</name>
</gene>
<feature type="region of interest" description="Disordered" evidence="9">
    <location>
        <begin position="69"/>
        <end position="89"/>
    </location>
</feature>
<dbReference type="Pfam" id="PF02586">
    <property type="entry name" value="SRAP"/>
    <property type="match status" value="1"/>
</dbReference>
<dbReference type="PANTHER" id="PTHR13604:SF0">
    <property type="entry name" value="ABASIC SITE PROCESSING PROTEIN HMCES"/>
    <property type="match status" value="1"/>
</dbReference>
<evidence type="ECO:0000313" key="11">
    <source>
        <dbReference type="Proteomes" id="UP000635902"/>
    </source>
</evidence>
<feature type="region of interest" description="Disordered" evidence="9">
    <location>
        <begin position="216"/>
        <end position="240"/>
    </location>
</feature>
<evidence type="ECO:0000256" key="9">
    <source>
        <dbReference type="SAM" id="MobiDB-lite"/>
    </source>
</evidence>
<evidence type="ECO:0000256" key="8">
    <source>
        <dbReference type="RuleBase" id="RU364100"/>
    </source>
</evidence>
<evidence type="ECO:0000313" key="10">
    <source>
        <dbReference type="EMBL" id="MBF4553043.1"/>
    </source>
</evidence>
<dbReference type="PANTHER" id="PTHR13604">
    <property type="entry name" value="DC12-RELATED"/>
    <property type="match status" value="1"/>
</dbReference>
<dbReference type="SUPFAM" id="SSF143081">
    <property type="entry name" value="BB1717-like"/>
    <property type="match status" value="1"/>
</dbReference>
<protein>
    <recommendedName>
        <fullName evidence="8">Abasic site processing protein</fullName>
        <ecNumber evidence="8">3.4.-.-</ecNumber>
    </recommendedName>
</protein>
<accession>A0ABR9ZJ74</accession>
<name>A0ABR9ZJ74_9CORY</name>
<keyword evidence="4 8" id="KW-0378">Hydrolase</keyword>
<feature type="compositionally biased region" description="Gly residues" evidence="9">
    <location>
        <begin position="73"/>
        <end position="87"/>
    </location>
</feature>
<evidence type="ECO:0000256" key="3">
    <source>
        <dbReference type="ARBA" id="ARBA00022763"/>
    </source>
</evidence>
<keyword evidence="3" id="KW-0227">DNA damage</keyword>
<comment type="similarity">
    <text evidence="1 8">Belongs to the SOS response-associated peptidase family.</text>
</comment>
<dbReference type="RefSeq" id="WP_194555895.1">
    <property type="nucleotide sequence ID" value="NZ_JADKMY010000001.1"/>
</dbReference>
<keyword evidence="6" id="KW-0238">DNA-binding</keyword>
<keyword evidence="7" id="KW-0456">Lyase</keyword>
<dbReference type="EC" id="3.4.-.-" evidence="8"/>
<dbReference type="InterPro" id="IPR003738">
    <property type="entry name" value="SRAP"/>
</dbReference>
<dbReference type="InterPro" id="IPR036590">
    <property type="entry name" value="SRAP-like"/>
</dbReference>
<evidence type="ECO:0000256" key="4">
    <source>
        <dbReference type="ARBA" id="ARBA00022801"/>
    </source>
</evidence>
<evidence type="ECO:0000256" key="5">
    <source>
        <dbReference type="ARBA" id="ARBA00023124"/>
    </source>
</evidence>
<keyword evidence="11" id="KW-1185">Reference proteome</keyword>
<dbReference type="Proteomes" id="UP000635902">
    <property type="component" value="Unassembled WGS sequence"/>
</dbReference>
<keyword evidence="5" id="KW-0190">Covalent protein-DNA linkage</keyword>
<sequence length="240" mass="26162">MCGRYVLFSAQEQIIDAVKRATGAEQVDDVAARMEGVGPYRPNYNIAPTHQVPVVREFRERLALGPAQWGYPRGQGGAQSGSQGSGGSASVFNARGETAFSKPLFKGSSRCLFVMDGWYEWTGQKGSKQPWYTHRKDDKPFVVAGLCKPFGNQLHGTIVTVDAAEPLEWLHHRMPRVLEAEEAMAWLMAPETDAKEMAQHAPSEAAIQDLATRAADKSVGGVGNNGPELIAGGKEEEKEY</sequence>
<comment type="caution">
    <text evidence="10">The sequence shown here is derived from an EMBL/GenBank/DDBJ whole genome shotgun (WGS) entry which is preliminary data.</text>
</comment>
<evidence type="ECO:0000256" key="7">
    <source>
        <dbReference type="ARBA" id="ARBA00023239"/>
    </source>
</evidence>
<evidence type="ECO:0000256" key="1">
    <source>
        <dbReference type="ARBA" id="ARBA00008136"/>
    </source>
</evidence>
<keyword evidence="2 8" id="KW-0645">Protease</keyword>
<evidence type="ECO:0000256" key="6">
    <source>
        <dbReference type="ARBA" id="ARBA00023125"/>
    </source>
</evidence>
<proteinExistence type="inferred from homology"/>
<organism evidence="10 11">
    <name type="scientific">Corynebacterium suicordis DSM 45110</name>
    <dbReference type="NCBI Taxonomy" id="1121369"/>
    <lineage>
        <taxon>Bacteria</taxon>
        <taxon>Bacillati</taxon>
        <taxon>Actinomycetota</taxon>
        <taxon>Actinomycetes</taxon>
        <taxon>Mycobacteriales</taxon>
        <taxon>Corynebacteriaceae</taxon>
        <taxon>Corynebacterium</taxon>
    </lineage>
</organism>
<dbReference type="EMBL" id="JADKMY010000001">
    <property type="protein sequence ID" value="MBF4553043.1"/>
    <property type="molecule type" value="Genomic_DNA"/>
</dbReference>
<reference evidence="10 11" key="1">
    <citation type="submission" date="2020-10" db="EMBL/GenBank/DDBJ databases">
        <title>Novel species in genus Corynebacterium.</title>
        <authorList>
            <person name="Zhang G."/>
        </authorList>
    </citation>
    <scope>NUCLEOTIDE SEQUENCE [LARGE SCALE GENOMIC DNA]</scope>
    <source>
        <strain evidence="10 11">DSM 45110</strain>
    </source>
</reference>